<dbReference type="GeneID" id="93591253"/>
<dbReference type="AlphaFoldDB" id="A0A436ZQA3"/>
<gene>
    <name evidence="1" type="ORF">DFL_008942</name>
</gene>
<dbReference type="Proteomes" id="UP000283090">
    <property type="component" value="Unassembled WGS sequence"/>
</dbReference>
<proteinExistence type="predicted"/>
<dbReference type="SUPFAM" id="SSF55486">
    <property type="entry name" value="Metalloproteases ('zincins'), catalytic domain"/>
    <property type="match status" value="2"/>
</dbReference>
<sequence>MSAPPLPEVLQWNVPQNPSINDEDGVPAPPIITPLPPFRPPPIFWPPIWFRWLNQGAWLVSLEPTTSGGLIYDGTIRIEVNSEGRTASGDLYQRPRILINLPGLPPRWIYLSAPNPASGIPILARNNYRYYLRITQIDEFLSGRTTFKLGFQKFKYVEINKTNFSFTQEPIDGGYTATMTWKTAPVGYPYPNDYAEGDVVSDKTGQVEFRLKMGRVSQFYRKFTVEIDNVPGSERPLDNGGVIGEGAENWSTVFGRVGFEVKVVESDGDIVEPPNSGGYWSLAHSHSTMLARRDATNLDTEWRYYLLATKFNTVDAFGVMFDSSATDSNNVPREGVQVSSHVVTGSQEGWGPWKNSRYGALKPAYFRTALHELGHAFGLLHNDDGGDGELPVLDFSFMNQTGRAVNRSTASSPISQNIKWNHADRNLFQIRHWPDPFVRPGGVEFGYASNTRPPITPPDADTEYESPDLVFSVEPLKDHAEVPLGAPVRINLTLTNSGDQPIDVPGDISLKSHHLTGQVTDPTGTTRGFHTLFYLDREEQIKTLKPGESVTTSLTLLRGGQGALFPVGGVHKIVVKLSWSFSNELPLWVALGETTVLVTPPLDKSHAAAAHRLLTTPDTHLVLVLGGDYLEDGVGAIKQALEDETLGKHFKGTEAKRVLKLGTPDLEEATKLISEGSVVLSDVEKEKLKKLGVTFPEDVAE</sequence>
<dbReference type="InterPro" id="IPR024079">
    <property type="entry name" value="MetalloPept_cat_dom_sf"/>
</dbReference>
<organism evidence="1 2">
    <name type="scientific">Arthrobotrys flagrans</name>
    <name type="common">Nematode-trapping fungus</name>
    <name type="synonym">Trichothecium flagrans</name>
    <dbReference type="NCBI Taxonomy" id="97331"/>
    <lineage>
        <taxon>Eukaryota</taxon>
        <taxon>Fungi</taxon>
        <taxon>Dikarya</taxon>
        <taxon>Ascomycota</taxon>
        <taxon>Pezizomycotina</taxon>
        <taxon>Orbiliomycetes</taxon>
        <taxon>Orbiliales</taxon>
        <taxon>Orbiliaceae</taxon>
        <taxon>Arthrobotrys</taxon>
    </lineage>
</organism>
<comment type="caution">
    <text evidence="1">The sequence shown here is derived from an EMBL/GenBank/DDBJ whole genome shotgun (WGS) entry which is preliminary data.</text>
</comment>
<reference evidence="1 2" key="1">
    <citation type="submission" date="2019-01" db="EMBL/GenBank/DDBJ databases">
        <title>Intercellular communication is required for trap formation in the nematode-trapping fungus Duddingtonia flagrans.</title>
        <authorList>
            <person name="Youssar L."/>
            <person name="Wernet V."/>
            <person name="Hensel N."/>
            <person name="Hildebrandt H.-G."/>
            <person name="Fischer R."/>
        </authorList>
    </citation>
    <scope>NUCLEOTIDE SEQUENCE [LARGE SCALE GENOMIC DNA]</scope>
    <source>
        <strain evidence="1 2">CBS H-5679</strain>
    </source>
</reference>
<dbReference type="VEuPathDB" id="FungiDB:DFL_008942"/>
<protein>
    <submittedName>
        <fullName evidence="1">Uncharacterized protein</fullName>
    </submittedName>
</protein>
<name>A0A436ZQA3_ARTFL</name>
<accession>A0A436ZQA3</accession>
<dbReference type="Gene3D" id="3.40.390.10">
    <property type="entry name" value="Collagenase (Catalytic Domain)"/>
    <property type="match status" value="1"/>
</dbReference>
<dbReference type="RefSeq" id="XP_067486608.1">
    <property type="nucleotide sequence ID" value="XM_067638751.1"/>
</dbReference>
<keyword evidence="2" id="KW-1185">Reference proteome</keyword>
<evidence type="ECO:0000313" key="2">
    <source>
        <dbReference type="Proteomes" id="UP000283090"/>
    </source>
</evidence>
<evidence type="ECO:0000313" key="1">
    <source>
        <dbReference type="EMBL" id="RVD81064.1"/>
    </source>
</evidence>
<dbReference type="GO" id="GO:0008237">
    <property type="term" value="F:metallopeptidase activity"/>
    <property type="evidence" value="ECO:0007669"/>
    <property type="project" value="InterPro"/>
</dbReference>
<dbReference type="OrthoDB" id="406838at2759"/>
<dbReference type="EMBL" id="SAEB01000012">
    <property type="protein sequence ID" value="RVD81064.1"/>
    <property type="molecule type" value="Genomic_DNA"/>
</dbReference>